<dbReference type="EMBL" id="CP071091">
    <property type="protein sequence ID" value="QSQ13396.1"/>
    <property type="molecule type" value="Genomic_DNA"/>
</dbReference>
<evidence type="ECO:0000313" key="2">
    <source>
        <dbReference type="EMBL" id="QSQ13396.1"/>
    </source>
</evidence>
<reference evidence="2 3" key="1">
    <citation type="submission" date="2021-02" db="EMBL/GenBank/DDBJ databases">
        <title>De Novo genome assembly of isolated myxobacteria.</title>
        <authorList>
            <person name="Stevens D.C."/>
        </authorList>
    </citation>
    <scope>NUCLEOTIDE SEQUENCE [LARGE SCALE GENOMIC DNA]</scope>
    <source>
        <strain evidence="2 3">SCHIC003</strain>
    </source>
</reference>
<dbReference type="RefSeq" id="WP_206715100.1">
    <property type="nucleotide sequence ID" value="NZ_CP071091.1"/>
</dbReference>
<accession>A0ABX7N7K7</accession>
<name>A0ABX7N7K7_9BACT</name>
<organism evidence="2 3">
    <name type="scientific">Myxococcus landrumensis</name>
    <dbReference type="NCBI Taxonomy" id="2813577"/>
    <lineage>
        <taxon>Bacteria</taxon>
        <taxon>Pseudomonadati</taxon>
        <taxon>Myxococcota</taxon>
        <taxon>Myxococcia</taxon>
        <taxon>Myxococcales</taxon>
        <taxon>Cystobacterineae</taxon>
        <taxon>Myxococcaceae</taxon>
        <taxon>Myxococcus</taxon>
    </lineage>
</organism>
<evidence type="ECO:0000313" key="3">
    <source>
        <dbReference type="Proteomes" id="UP000663090"/>
    </source>
</evidence>
<sequence length="188" mass="21281">MGWNFGGIIIDHDFTQDVRKTDVPFEVMREAGLAALRELGIEASSQEAFIDLEEATKSMFWDHAVTTFRGKTLVMGKFLGMEQESMVSQFSRCSKRGAVLAYHFDDGSETYMFSLFRDGRRVRFRSIGHGLSDDEGELLPGEPMEVGEERDEDGHSTQKKVIEAFLGQNLFTLFDDLKLVHFVPKSTP</sequence>
<keyword evidence="3" id="KW-1185">Reference proteome</keyword>
<feature type="region of interest" description="Disordered" evidence="1">
    <location>
        <begin position="133"/>
        <end position="154"/>
    </location>
</feature>
<evidence type="ECO:0000256" key="1">
    <source>
        <dbReference type="SAM" id="MobiDB-lite"/>
    </source>
</evidence>
<gene>
    <name evidence="2" type="ORF">JY572_34460</name>
</gene>
<dbReference type="Proteomes" id="UP000663090">
    <property type="component" value="Chromosome"/>
</dbReference>
<proteinExistence type="predicted"/>
<protein>
    <submittedName>
        <fullName evidence="2">Uncharacterized protein</fullName>
    </submittedName>
</protein>